<dbReference type="OrthoDB" id="9805976at2"/>
<dbReference type="HOGENOM" id="CLU_050993_4_1_9"/>
<evidence type="ECO:0000256" key="2">
    <source>
        <dbReference type="ARBA" id="ARBA00022643"/>
    </source>
</evidence>
<dbReference type="eggNOG" id="COG0655">
    <property type="taxonomic scope" value="Bacteria"/>
</dbReference>
<feature type="domain" description="NADPH-dependent FMN reductase-like" evidence="3">
    <location>
        <begin position="8"/>
        <end position="114"/>
    </location>
</feature>
<dbReference type="SUPFAM" id="SSF52218">
    <property type="entry name" value="Flavoproteins"/>
    <property type="match status" value="1"/>
</dbReference>
<dbReference type="PANTHER" id="PTHR43278">
    <property type="entry name" value="NAD(P)H-DEPENDENT FMN-CONTAINING OXIDOREDUCTASE YWQN-RELATED"/>
    <property type="match status" value="1"/>
</dbReference>
<evidence type="ECO:0000313" key="5">
    <source>
        <dbReference type="Proteomes" id="UP000002706"/>
    </source>
</evidence>
<dbReference type="GO" id="GO:0016491">
    <property type="term" value="F:oxidoreductase activity"/>
    <property type="evidence" value="ECO:0007669"/>
    <property type="project" value="InterPro"/>
</dbReference>
<evidence type="ECO:0000313" key="4">
    <source>
        <dbReference type="EMBL" id="ABB14170.1"/>
    </source>
</evidence>
<gene>
    <name evidence="4" type="ordered locus">CHY_1800</name>
</gene>
<dbReference type="KEGG" id="chy:CHY_1800"/>
<dbReference type="PANTHER" id="PTHR43278:SF2">
    <property type="entry name" value="IRON-SULFUR FLAVOPROTEIN"/>
    <property type="match status" value="1"/>
</dbReference>
<dbReference type="InParanoid" id="Q3AB64"/>
<name>Q3AB64_CARHZ</name>
<dbReference type="AlphaFoldDB" id="Q3AB64"/>
<dbReference type="InterPro" id="IPR029039">
    <property type="entry name" value="Flavoprotein-like_sf"/>
</dbReference>
<dbReference type="STRING" id="246194.CHY_1800"/>
<proteinExistence type="predicted"/>
<evidence type="ECO:0000256" key="1">
    <source>
        <dbReference type="ARBA" id="ARBA00022630"/>
    </source>
</evidence>
<dbReference type="Proteomes" id="UP000002706">
    <property type="component" value="Chromosome"/>
</dbReference>
<dbReference type="EMBL" id="CP000141">
    <property type="protein sequence ID" value="ABB14170.1"/>
    <property type="molecule type" value="Genomic_DNA"/>
</dbReference>
<dbReference type="Gene3D" id="3.40.50.360">
    <property type="match status" value="1"/>
</dbReference>
<organism evidence="4 5">
    <name type="scientific">Carboxydothermus hydrogenoformans (strain ATCC BAA-161 / DSM 6008 / Z-2901)</name>
    <dbReference type="NCBI Taxonomy" id="246194"/>
    <lineage>
        <taxon>Bacteria</taxon>
        <taxon>Bacillati</taxon>
        <taxon>Bacillota</taxon>
        <taxon>Clostridia</taxon>
        <taxon>Thermoanaerobacterales</taxon>
        <taxon>Thermoanaerobacteraceae</taxon>
        <taxon>Carboxydothermus</taxon>
    </lineage>
</organism>
<evidence type="ECO:0000259" key="3">
    <source>
        <dbReference type="Pfam" id="PF03358"/>
    </source>
</evidence>
<dbReference type="Pfam" id="PF03358">
    <property type="entry name" value="FMN_red"/>
    <property type="match status" value="1"/>
</dbReference>
<keyword evidence="2" id="KW-0288">FMN</keyword>
<reference evidence="4 5" key="1">
    <citation type="journal article" date="2005" name="PLoS Genet.">
        <title>Life in hot carbon monoxide: the complete genome sequence of Carboxydothermus hydrogenoformans Z-2901.</title>
        <authorList>
            <person name="Wu M."/>
            <person name="Ren Q."/>
            <person name="Durkin A.S."/>
            <person name="Daugherty S.C."/>
            <person name="Brinkac L.M."/>
            <person name="Dodson R.J."/>
            <person name="Madupu R."/>
            <person name="Sullivan S.A."/>
            <person name="Kolonay J.F."/>
            <person name="Haft D.H."/>
            <person name="Nelson W.C."/>
            <person name="Tallon L.J."/>
            <person name="Jones K.M."/>
            <person name="Ulrich L.E."/>
            <person name="Gonzalez J.M."/>
            <person name="Zhulin I.B."/>
            <person name="Robb F.T."/>
            <person name="Eisen J.A."/>
        </authorList>
    </citation>
    <scope>NUCLEOTIDE SEQUENCE [LARGE SCALE GENOMIC DNA]</scope>
    <source>
        <strain evidence="5">ATCC BAA-161 / DSM 6008 / Z-2901</strain>
    </source>
</reference>
<dbReference type="InterPro" id="IPR051796">
    <property type="entry name" value="ISF_SsuE-like"/>
</dbReference>
<keyword evidence="1" id="KW-0285">Flavoprotein</keyword>
<keyword evidence="5" id="KW-1185">Reference proteome</keyword>
<dbReference type="InterPro" id="IPR005025">
    <property type="entry name" value="FMN_Rdtase-like_dom"/>
</dbReference>
<sequence>MAVANSLKYLILSTSPRIGGNSDTAARYVETLLKAKGDGVFLNTSRKKINPCLGCNLCSRDGRCVQKDDMAEIYELLPQINYLVIASPIYAMGLCAQAKAIIDRLQPYWAQKYLLKQSEMQQKRRKGLYLLTAGTNFNTVFTGAEITLKYLNNVLEVEEFRIVGFKNLEEKGEIKKDPNNFNRILEAINQMGVS</sequence>
<accession>Q3AB64</accession>
<protein>
    <recommendedName>
        <fullName evidence="3">NADPH-dependent FMN reductase-like domain-containing protein</fullName>
    </recommendedName>
</protein>